<dbReference type="CDD" id="cd00093">
    <property type="entry name" value="HTH_XRE"/>
    <property type="match status" value="1"/>
</dbReference>
<comment type="caution">
    <text evidence="3">The sequence shown here is derived from an EMBL/GenBank/DDBJ whole genome shotgun (WGS) entry which is preliminary data.</text>
</comment>
<organism evidence="3 4">
    <name type="scientific">Asticcacaulis currens</name>
    <dbReference type="NCBI Taxonomy" id="2984210"/>
    <lineage>
        <taxon>Bacteria</taxon>
        <taxon>Pseudomonadati</taxon>
        <taxon>Pseudomonadota</taxon>
        <taxon>Alphaproteobacteria</taxon>
        <taxon>Caulobacterales</taxon>
        <taxon>Caulobacteraceae</taxon>
        <taxon>Asticcacaulis</taxon>
    </lineage>
</organism>
<evidence type="ECO:0000313" key="3">
    <source>
        <dbReference type="EMBL" id="MDC7692729.1"/>
    </source>
</evidence>
<reference evidence="3 4" key="1">
    <citation type="submission" date="2023-01" db="EMBL/GenBank/DDBJ databases">
        <title>Novel species of the genus Asticcacaulis isolated from rivers.</title>
        <authorList>
            <person name="Lu H."/>
        </authorList>
    </citation>
    <scope>NUCLEOTIDE SEQUENCE [LARGE SCALE GENOMIC DNA]</scope>
    <source>
        <strain evidence="3 4">DXS10W</strain>
    </source>
</reference>
<feature type="region of interest" description="Disordered" evidence="1">
    <location>
        <begin position="85"/>
        <end position="105"/>
    </location>
</feature>
<dbReference type="SUPFAM" id="SSF47413">
    <property type="entry name" value="lambda repressor-like DNA-binding domains"/>
    <property type="match status" value="1"/>
</dbReference>
<dbReference type="PROSITE" id="PS50943">
    <property type="entry name" value="HTH_CROC1"/>
    <property type="match status" value="1"/>
</dbReference>
<sequence length="105" mass="11939">MLKTAEELRIELAHRIRDRRLALGWTQKDTATRSGIAYMTWRRLETEGNASISDLVRAAIALRCEDELERLFPIPAASSMDALLARQAKAEPAKRRRAPNRKKAP</sequence>
<keyword evidence="4" id="KW-1185">Reference proteome</keyword>
<dbReference type="Pfam" id="PF01381">
    <property type="entry name" value="HTH_3"/>
    <property type="match status" value="1"/>
</dbReference>
<dbReference type="RefSeq" id="WP_272739507.1">
    <property type="nucleotide sequence ID" value="NZ_JAQQKW010000001.1"/>
</dbReference>
<proteinExistence type="predicted"/>
<gene>
    <name evidence="3" type="ORF">PQU94_00375</name>
</gene>
<feature type="compositionally biased region" description="Basic residues" evidence="1">
    <location>
        <begin position="94"/>
        <end position="105"/>
    </location>
</feature>
<dbReference type="Proteomes" id="UP001216595">
    <property type="component" value="Unassembled WGS sequence"/>
</dbReference>
<accession>A0ABT5I9F4</accession>
<dbReference type="SMART" id="SM00530">
    <property type="entry name" value="HTH_XRE"/>
    <property type="match status" value="1"/>
</dbReference>
<feature type="domain" description="HTH cro/C1-type" evidence="2">
    <location>
        <begin position="16"/>
        <end position="68"/>
    </location>
</feature>
<evidence type="ECO:0000256" key="1">
    <source>
        <dbReference type="SAM" id="MobiDB-lite"/>
    </source>
</evidence>
<dbReference type="InterPro" id="IPR001387">
    <property type="entry name" value="Cro/C1-type_HTH"/>
</dbReference>
<protein>
    <submittedName>
        <fullName evidence="3">Helix-turn-helix transcriptional regulator</fullName>
    </submittedName>
</protein>
<dbReference type="InterPro" id="IPR010982">
    <property type="entry name" value="Lambda_DNA-bd_dom_sf"/>
</dbReference>
<evidence type="ECO:0000259" key="2">
    <source>
        <dbReference type="PROSITE" id="PS50943"/>
    </source>
</evidence>
<dbReference type="Gene3D" id="1.10.260.40">
    <property type="entry name" value="lambda repressor-like DNA-binding domains"/>
    <property type="match status" value="1"/>
</dbReference>
<name>A0ABT5I9F4_9CAUL</name>
<evidence type="ECO:0000313" key="4">
    <source>
        <dbReference type="Proteomes" id="UP001216595"/>
    </source>
</evidence>
<dbReference type="EMBL" id="JAQQKW010000001">
    <property type="protein sequence ID" value="MDC7692729.1"/>
    <property type="molecule type" value="Genomic_DNA"/>
</dbReference>